<dbReference type="EMBL" id="JBHRYQ010000001">
    <property type="protein sequence ID" value="MFC3809848.1"/>
    <property type="molecule type" value="Genomic_DNA"/>
</dbReference>
<dbReference type="PANTHER" id="PTHR43736:SF1">
    <property type="entry name" value="DIHYDRONEOPTERIN TRIPHOSPHATE DIPHOSPHATASE"/>
    <property type="match status" value="1"/>
</dbReference>
<dbReference type="GO" id="GO:0016787">
    <property type="term" value="F:hydrolase activity"/>
    <property type="evidence" value="ECO:0007669"/>
    <property type="project" value="UniProtKB-KW"/>
</dbReference>
<evidence type="ECO:0000259" key="1">
    <source>
        <dbReference type="PROSITE" id="PS51462"/>
    </source>
</evidence>
<proteinExistence type="predicted"/>
<name>A0ABV7YV99_9BACT</name>
<reference evidence="3" key="1">
    <citation type="journal article" date="2019" name="Int. J. Syst. Evol. Microbiol.">
        <title>The Global Catalogue of Microorganisms (GCM) 10K type strain sequencing project: providing services to taxonomists for standard genome sequencing and annotation.</title>
        <authorList>
            <consortium name="The Broad Institute Genomics Platform"/>
            <consortium name="The Broad Institute Genome Sequencing Center for Infectious Disease"/>
            <person name="Wu L."/>
            <person name="Ma J."/>
        </authorList>
    </citation>
    <scope>NUCLEOTIDE SEQUENCE [LARGE SCALE GENOMIC DNA]</scope>
    <source>
        <strain evidence="3">CECT 7956</strain>
    </source>
</reference>
<dbReference type="PROSITE" id="PS51462">
    <property type="entry name" value="NUDIX"/>
    <property type="match status" value="1"/>
</dbReference>
<keyword evidence="3" id="KW-1185">Reference proteome</keyword>
<gene>
    <name evidence="2" type="ORF">ACFOOI_04200</name>
</gene>
<dbReference type="SUPFAM" id="SSF55811">
    <property type="entry name" value="Nudix"/>
    <property type="match status" value="1"/>
</dbReference>
<sequence length="175" mass="20318">MHRNTLLSEIEAYSVKRPLESEVSTSFYNFVSENPDCFKRELLMGHVTASAFIVDLEAEKVLLLHHKKLDRWLQPGGHCDGETDTLDVAKKEVSEETGIVFSGFNREIFDLDIHTIPERKGIPEHLHYDVRYLFEVDSQIPFEANEESNDLKWIDFSDLKNYTSEVSILRMLEKI</sequence>
<dbReference type="Gene3D" id="3.90.79.10">
    <property type="entry name" value="Nucleoside Triphosphate Pyrophosphohydrolase"/>
    <property type="match status" value="1"/>
</dbReference>
<feature type="domain" description="Nudix hydrolase" evidence="1">
    <location>
        <begin position="44"/>
        <end position="175"/>
    </location>
</feature>
<dbReference type="CDD" id="cd03674">
    <property type="entry name" value="NUDIX_Hydrolase"/>
    <property type="match status" value="1"/>
</dbReference>
<dbReference type="InterPro" id="IPR015797">
    <property type="entry name" value="NUDIX_hydrolase-like_dom_sf"/>
</dbReference>
<keyword evidence="2" id="KW-0378">Hydrolase</keyword>
<dbReference type="Proteomes" id="UP001595616">
    <property type="component" value="Unassembled WGS sequence"/>
</dbReference>
<organism evidence="2 3">
    <name type="scientific">Lacihabitans lacunae</name>
    <dbReference type="NCBI Taxonomy" id="1028214"/>
    <lineage>
        <taxon>Bacteria</taxon>
        <taxon>Pseudomonadati</taxon>
        <taxon>Bacteroidota</taxon>
        <taxon>Cytophagia</taxon>
        <taxon>Cytophagales</taxon>
        <taxon>Leadbetterellaceae</taxon>
        <taxon>Lacihabitans</taxon>
    </lineage>
</organism>
<protein>
    <submittedName>
        <fullName evidence="2">NUDIX hydrolase</fullName>
    </submittedName>
</protein>
<accession>A0ABV7YV99</accession>
<evidence type="ECO:0000313" key="3">
    <source>
        <dbReference type="Proteomes" id="UP001595616"/>
    </source>
</evidence>
<dbReference type="InterPro" id="IPR000086">
    <property type="entry name" value="NUDIX_hydrolase_dom"/>
</dbReference>
<dbReference type="RefSeq" id="WP_379835430.1">
    <property type="nucleotide sequence ID" value="NZ_JBHRYQ010000001.1"/>
</dbReference>
<dbReference type="Pfam" id="PF00293">
    <property type="entry name" value="NUDIX"/>
    <property type="match status" value="1"/>
</dbReference>
<comment type="caution">
    <text evidence="2">The sequence shown here is derived from an EMBL/GenBank/DDBJ whole genome shotgun (WGS) entry which is preliminary data.</text>
</comment>
<evidence type="ECO:0000313" key="2">
    <source>
        <dbReference type="EMBL" id="MFC3809848.1"/>
    </source>
</evidence>
<dbReference type="PANTHER" id="PTHR43736">
    <property type="entry name" value="ADP-RIBOSE PYROPHOSPHATASE"/>
    <property type="match status" value="1"/>
</dbReference>